<evidence type="ECO:0000313" key="4">
    <source>
        <dbReference type="Proteomes" id="UP000248714"/>
    </source>
</evidence>
<dbReference type="GO" id="GO:0006974">
    <property type="term" value="P:DNA damage response"/>
    <property type="evidence" value="ECO:0007669"/>
    <property type="project" value="TreeGrafter"/>
</dbReference>
<dbReference type="InterPro" id="IPR052022">
    <property type="entry name" value="26kDa_periplasmic_antigen"/>
</dbReference>
<name>A0A316I0I1_9PSEU</name>
<dbReference type="AlphaFoldDB" id="A0A316I0I1"/>
<dbReference type="RefSeq" id="WP_109637415.1">
    <property type="nucleotide sequence ID" value="NZ_QGHB01000005.1"/>
</dbReference>
<evidence type="ECO:0000313" key="2">
    <source>
        <dbReference type="EMBL" id="RAS65714.1"/>
    </source>
</evidence>
<dbReference type="InterPro" id="IPR007497">
    <property type="entry name" value="SIMPL/DUF541"/>
</dbReference>
<dbReference type="PANTHER" id="PTHR34387:SF1">
    <property type="entry name" value="PERIPLASMIC IMMUNOGENIC PROTEIN"/>
    <property type="match status" value="1"/>
</dbReference>
<dbReference type="Gene3D" id="3.30.110.170">
    <property type="entry name" value="Protein of unknown function (DUF541), domain 1"/>
    <property type="match status" value="1"/>
</dbReference>
<proteinExistence type="predicted"/>
<comment type="caution">
    <text evidence="1">The sequence shown here is derived from an EMBL/GenBank/DDBJ whole genome shotgun (WGS) entry which is preliminary data.</text>
</comment>
<dbReference type="EMBL" id="QGHB01000005">
    <property type="protein sequence ID" value="PWK86207.1"/>
    <property type="molecule type" value="Genomic_DNA"/>
</dbReference>
<accession>A0A316I0I1</accession>
<keyword evidence="4" id="KW-1185">Reference proteome</keyword>
<evidence type="ECO:0000313" key="1">
    <source>
        <dbReference type="EMBL" id="PWK86207.1"/>
    </source>
</evidence>
<dbReference type="PANTHER" id="PTHR34387">
    <property type="entry name" value="SLR1258 PROTEIN"/>
    <property type="match status" value="1"/>
</dbReference>
<dbReference type="Proteomes" id="UP000248714">
    <property type="component" value="Unassembled WGS sequence"/>
</dbReference>
<evidence type="ECO:0008006" key="5">
    <source>
        <dbReference type="Google" id="ProtNLM"/>
    </source>
</evidence>
<dbReference type="EMBL" id="QLTT01000004">
    <property type="protein sequence ID" value="RAS65714.1"/>
    <property type="molecule type" value="Genomic_DNA"/>
</dbReference>
<reference evidence="1 3" key="1">
    <citation type="submission" date="2018-05" db="EMBL/GenBank/DDBJ databases">
        <title>Genomic Encyclopedia of Type Strains, Phase IV (KMG-IV): sequencing the most valuable type-strain genomes for metagenomic binning, comparative biology and taxonomic classification.</title>
        <authorList>
            <person name="Goeker M."/>
        </authorList>
    </citation>
    <scope>NUCLEOTIDE SEQUENCE [LARGE SCALE GENOMIC DNA]</scope>
    <source>
        <strain evidence="2 4">DSM 45479</strain>
        <strain evidence="1 3">DSM 45480</strain>
    </source>
</reference>
<dbReference type="Pfam" id="PF04402">
    <property type="entry name" value="SIMPL"/>
    <property type="match status" value="1"/>
</dbReference>
<evidence type="ECO:0000313" key="3">
    <source>
        <dbReference type="Proteomes" id="UP000246005"/>
    </source>
</evidence>
<protein>
    <recommendedName>
        <fullName evidence="5">DUF541 domain-containing protein</fullName>
    </recommendedName>
</protein>
<organism evidence="1 3">
    <name type="scientific">Lentzea atacamensis</name>
    <dbReference type="NCBI Taxonomy" id="531938"/>
    <lineage>
        <taxon>Bacteria</taxon>
        <taxon>Bacillati</taxon>
        <taxon>Actinomycetota</taxon>
        <taxon>Actinomycetes</taxon>
        <taxon>Pseudonocardiales</taxon>
        <taxon>Pseudonocardiaceae</taxon>
        <taxon>Lentzea</taxon>
    </lineage>
</organism>
<dbReference type="Proteomes" id="UP000246005">
    <property type="component" value="Unassembled WGS sequence"/>
</dbReference>
<dbReference type="OrthoDB" id="4159934at2"/>
<sequence>MLNSQMVERPWGVTVFGAADVKARPDLVRVRFKVSRVEQTPSESFAAASEAIGAVRQVLRGHGVPDAAVERSHLDLQSSHTYGTPREFLGYQCEATFAVETRDLDDVQPLLVDLVAAGANEIAGVEFDVSGKAELRAEARRQAVAAARRKAELYAEAALVRLGSVVHIEDVDPEKAGGGRYRGHGGGGDASADDLAPGHVVVMAAVILGFSINHG</sequence>
<dbReference type="Gene3D" id="3.30.70.2970">
    <property type="entry name" value="Protein of unknown function (DUF541), domain 2"/>
    <property type="match status" value="1"/>
</dbReference>
<gene>
    <name evidence="2" type="ORF">C8D87_104265</name>
    <name evidence="1" type="ORF">C8D88_105250</name>
</gene>